<keyword evidence="1" id="KW-0433">Leucine-rich repeat</keyword>
<dbReference type="Proteomes" id="UP000824890">
    <property type="component" value="Unassembled WGS sequence"/>
</dbReference>
<dbReference type="Pfam" id="PF23559">
    <property type="entry name" value="WHD_DRP"/>
    <property type="match status" value="1"/>
</dbReference>
<keyword evidence="3" id="KW-0547">Nucleotide-binding</keyword>
<feature type="region of interest" description="Disordered" evidence="7">
    <location>
        <begin position="342"/>
        <end position="464"/>
    </location>
</feature>
<evidence type="ECO:0000313" key="10">
    <source>
        <dbReference type="EMBL" id="KAH0863660.1"/>
    </source>
</evidence>
<evidence type="ECO:0000256" key="4">
    <source>
        <dbReference type="ARBA" id="ARBA00022821"/>
    </source>
</evidence>
<keyword evidence="4" id="KW-0611">Plant defense</keyword>
<reference evidence="10 11" key="1">
    <citation type="submission" date="2021-05" db="EMBL/GenBank/DDBJ databases">
        <title>Genome Assembly of Synthetic Allotetraploid Brassica napus Reveals Homoeologous Exchanges between Subgenomes.</title>
        <authorList>
            <person name="Davis J.T."/>
        </authorList>
    </citation>
    <scope>NUCLEOTIDE SEQUENCE [LARGE SCALE GENOMIC DNA]</scope>
    <source>
        <strain evidence="11">cv. Da-Ae</strain>
        <tissue evidence="10">Seedling</tissue>
    </source>
</reference>
<dbReference type="InterPro" id="IPR050905">
    <property type="entry name" value="Plant_NBS-LRR"/>
</dbReference>
<dbReference type="EMBL" id="JAGKQM010000018">
    <property type="protein sequence ID" value="KAH0863660.1"/>
    <property type="molecule type" value="Genomic_DNA"/>
</dbReference>
<feature type="domain" description="NB-ARC" evidence="8">
    <location>
        <begin position="1370"/>
        <end position="1516"/>
    </location>
</feature>
<dbReference type="PANTHER" id="PTHR33463:SF220">
    <property type="entry name" value="NB-ARC DOMAIN-CONTAINING PROTEIN"/>
    <property type="match status" value="1"/>
</dbReference>
<gene>
    <name evidence="10" type="ORF">HID58_080871</name>
</gene>
<feature type="compositionally biased region" description="Acidic residues" evidence="7">
    <location>
        <begin position="413"/>
        <end position="426"/>
    </location>
</feature>
<dbReference type="SUPFAM" id="SSF52540">
    <property type="entry name" value="P-loop containing nucleoside triphosphate hydrolases"/>
    <property type="match status" value="1"/>
</dbReference>
<evidence type="ECO:0000313" key="11">
    <source>
        <dbReference type="Proteomes" id="UP000824890"/>
    </source>
</evidence>
<accession>A0ABQ7Y638</accession>
<feature type="coiled-coil region" evidence="6">
    <location>
        <begin position="934"/>
        <end position="975"/>
    </location>
</feature>
<sequence length="1902" mass="209117">MWEKRPSSRRDRARFGGGAELAVCGRRDRARFGREGRACGLWEKRPRDLVVKGEPSLRSMGKETELDLVVRGELSLRSVGEETERFGRSSMVAEVVTGESLSTVSSRSALGVASSSTLAPSSPVKVPSSSTVAPSSPVEIPSSSTVAPSLPVEISRTFPDIPSSSMVAPRSAPGVVSLSLVALRSASGVVSTSMAVPSLISSVVSDSLSVKECGRDVEGTSLSLAMPSSTEPCCDEVGFSSLDGEFAREQLSLMVRKMELADGTLTGSEAEGRVSASLIEEGTEFLFDEHGTNLVAEPGVGGSRPSLKTPPVVLSSSSLVQKTMLETIREYEQMQLANSFLARESSSETTSSSDGSSYSSSHSEESADGADVANESDNVVGDDGRDDDVENVDVENDGVLGGAGDEQNGTGDVDVDEESEQDEFASDGDRAAVGDDDVGDRDGVDRRSNFSDEHDDFSDEQSGVSGSLEIIVVADGRDDADGSSDRRADVTDILRKIKQESLATSLAGSLDAFGDPCDYVKKKVRKARERPRSFIGPLVSPPDPSESFPSIVSEDTVKWILANCCRNGVIEARIPGEDERPWTVPDGWLCVYDFWFTEYHLWFPLPRLLLAYCDEHLIALAQLTPAAIRNIVAALFTAADIGVHMSLCLFERIAHITRCDKTDGDFYVSMKAGCGVVGERKRKTLCWIKKFFYVRIAPSSVPDVSDMSVPFRSSWNPYNGRHLVGVPLAPGDSECVEYFKETKARDWTVVRRSEVWRRIPFIDSACWRKMDLSEIPSLVDCFAGGSDDAPVVESGQCTAGVEPSAPARSIVVGLTSTTVPVPSAGVSGKEVVAAGGEKVVKKRVAAGHSPKNVPPSKSRKVVSSDVEPSLVVESPAAEKAAFEPFEHSFNGLSSGCGDLFKLFQSPGGVDGLPFDHGRRGEWYQEFARHLAVALKFANKLVVNQDEELEEVKAELEKTKAELASIEGKADSSEEIAALRGKYEAEKKVSSDALEEVQRLTAKIALETGRVKKRQAADLERFKKRYRRAVTRHDDVLATFNSRMEKVRRYVKNQKVVRTSMYGVNQIVGVLDAAKTWKKEAIIIPDGKVRHLENELVRRKEKANLVVRVEFEPKELADIPSFDFTRPLSPVHMTLTAGVEDAAKARGKEENRRREEASHRRVAERAGAVSSDVRHEGQVPSRPLEFVDAVIANNLRMREVVQARGRSSSELVDPTEKGLKDQGDVRLSGVRRSCVRAEVVTIDGGDEVVATIVEVLAGWSEVATMDGSSEVVTTGVEVLARWSEIVIAANCVLVIPGWSVVAKIRASGRLGRARLVVEVVRNFVCDEEAMLSFSRNHQLLLNGPDLILGLALNGSVLSQSPTTTQCTVGLEKMLEATWSRLMKKEVEILGLYGMGGIGKTTLLKQINQKLLEKKDEFGVAIFVVIGERLGLCDMAWEKKTQNEKATCIKAVLTRKRFVMLLEDIWRKVDLEEEIGIPLPSPENGSKKYVCGRMGPDDLEVEHLDPEKTWELFLLKVRGTTVDSDPKILELAKQICEKCKGLPLALKVIGETMACKNVKVKDEILKIIKLSYDDLKDERAKQCFQYCALFPEDDVMDKNMLVEYWIYEGIINGDRERAINHGNSIIGILLSACLLMPVETLEYVTMHDVLVLRQMALCVASNFGEEEEKAIVKTGARLQQMPDFGSICQQRANQLARRSFKLSIRTLKSISVISSLVDIEMLLLRGTTFLSLELIEDMKLLKNLKGLGVSINDVVVLKRLLSIPKLASCIQHIFLEGIEAIDGLLQFETATANLRSIMIEECIISDIMEHTRYGCTSTSTICFQNLIFVNFLEGLKSIYWERLELPCLKKVLISECPKLKKLPFSKERAYYFDLHAHNEEWSLLNRHATPQLTDSEINPLLELQ</sequence>
<keyword evidence="5" id="KW-0067">ATP-binding</keyword>
<feature type="compositionally biased region" description="Basic and acidic residues" evidence="7">
    <location>
        <begin position="1141"/>
        <end position="1163"/>
    </location>
</feature>
<feature type="region of interest" description="Disordered" evidence="7">
    <location>
        <begin position="115"/>
        <end position="145"/>
    </location>
</feature>
<evidence type="ECO:0000256" key="7">
    <source>
        <dbReference type="SAM" id="MobiDB-lite"/>
    </source>
</evidence>
<evidence type="ECO:0000259" key="8">
    <source>
        <dbReference type="Pfam" id="PF00931"/>
    </source>
</evidence>
<dbReference type="Gene3D" id="3.40.50.300">
    <property type="entry name" value="P-loop containing nucleotide triphosphate hydrolases"/>
    <property type="match status" value="1"/>
</dbReference>
<comment type="caution">
    <text evidence="10">The sequence shown here is derived from an EMBL/GenBank/DDBJ whole genome shotgun (WGS) entry which is preliminary data.</text>
</comment>
<evidence type="ECO:0000256" key="5">
    <source>
        <dbReference type="ARBA" id="ARBA00022840"/>
    </source>
</evidence>
<dbReference type="PRINTS" id="PR00364">
    <property type="entry name" value="DISEASERSIST"/>
</dbReference>
<feature type="domain" description="Disease resistance protein winged helix" evidence="9">
    <location>
        <begin position="1587"/>
        <end position="1648"/>
    </location>
</feature>
<evidence type="ECO:0000259" key="9">
    <source>
        <dbReference type="Pfam" id="PF23559"/>
    </source>
</evidence>
<evidence type="ECO:0008006" key="12">
    <source>
        <dbReference type="Google" id="ProtNLM"/>
    </source>
</evidence>
<feature type="non-terminal residue" evidence="10">
    <location>
        <position position="1902"/>
    </location>
</feature>
<feature type="compositionally biased region" description="Acidic residues" evidence="7">
    <location>
        <begin position="384"/>
        <end position="396"/>
    </location>
</feature>
<keyword evidence="6" id="KW-0175">Coiled coil</keyword>
<evidence type="ECO:0000256" key="2">
    <source>
        <dbReference type="ARBA" id="ARBA00022737"/>
    </source>
</evidence>
<evidence type="ECO:0000256" key="6">
    <source>
        <dbReference type="SAM" id="Coils"/>
    </source>
</evidence>
<dbReference type="InterPro" id="IPR002182">
    <property type="entry name" value="NB-ARC"/>
</dbReference>
<keyword evidence="11" id="KW-1185">Reference proteome</keyword>
<dbReference type="Pfam" id="PF00931">
    <property type="entry name" value="NB-ARC"/>
    <property type="match status" value="1"/>
</dbReference>
<organism evidence="10 11">
    <name type="scientific">Brassica napus</name>
    <name type="common">Rape</name>
    <dbReference type="NCBI Taxonomy" id="3708"/>
    <lineage>
        <taxon>Eukaryota</taxon>
        <taxon>Viridiplantae</taxon>
        <taxon>Streptophyta</taxon>
        <taxon>Embryophyta</taxon>
        <taxon>Tracheophyta</taxon>
        <taxon>Spermatophyta</taxon>
        <taxon>Magnoliopsida</taxon>
        <taxon>eudicotyledons</taxon>
        <taxon>Gunneridae</taxon>
        <taxon>Pentapetalae</taxon>
        <taxon>rosids</taxon>
        <taxon>malvids</taxon>
        <taxon>Brassicales</taxon>
        <taxon>Brassicaceae</taxon>
        <taxon>Brassiceae</taxon>
        <taxon>Brassica</taxon>
    </lineage>
</organism>
<feature type="compositionally biased region" description="Low complexity" evidence="7">
    <location>
        <begin position="115"/>
        <end position="138"/>
    </location>
</feature>
<evidence type="ECO:0000256" key="1">
    <source>
        <dbReference type="ARBA" id="ARBA00022614"/>
    </source>
</evidence>
<dbReference type="InterPro" id="IPR058922">
    <property type="entry name" value="WHD_DRP"/>
</dbReference>
<dbReference type="SUPFAM" id="SSF52058">
    <property type="entry name" value="L domain-like"/>
    <property type="match status" value="1"/>
</dbReference>
<dbReference type="Gene3D" id="1.10.8.430">
    <property type="entry name" value="Helical domain of apoptotic protease-activating factors"/>
    <property type="match status" value="1"/>
</dbReference>
<evidence type="ECO:0000256" key="3">
    <source>
        <dbReference type="ARBA" id="ARBA00022741"/>
    </source>
</evidence>
<feature type="compositionally biased region" description="Basic and acidic residues" evidence="7">
    <location>
        <begin position="440"/>
        <end position="452"/>
    </location>
</feature>
<name>A0ABQ7Y638_BRANA</name>
<dbReference type="PANTHER" id="PTHR33463">
    <property type="entry name" value="NB-ARC DOMAIN-CONTAINING PROTEIN-RELATED"/>
    <property type="match status" value="1"/>
</dbReference>
<proteinExistence type="predicted"/>
<dbReference type="InterPro" id="IPR027417">
    <property type="entry name" value="P-loop_NTPase"/>
</dbReference>
<keyword evidence="2" id="KW-0677">Repeat</keyword>
<protein>
    <recommendedName>
        <fullName evidence="12">NB-ARC domain-containing protein</fullName>
    </recommendedName>
</protein>
<feature type="region of interest" description="Disordered" evidence="7">
    <location>
        <begin position="1141"/>
        <end position="1174"/>
    </location>
</feature>
<feature type="compositionally biased region" description="Low complexity" evidence="7">
    <location>
        <begin position="347"/>
        <end position="361"/>
    </location>
</feature>
<dbReference type="InterPro" id="IPR042197">
    <property type="entry name" value="Apaf_helical"/>
</dbReference>